<evidence type="ECO:0000313" key="1">
    <source>
        <dbReference type="EMBL" id="GBG18916.1"/>
    </source>
</evidence>
<dbReference type="Proteomes" id="UP000245124">
    <property type="component" value="Unassembled WGS sequence"/>
</dbReference>
<keyword evidence="2" id="KW-1185">Reference proteome</keyword>
<gene>
    <name evidence="1" type="ORF">NIES4072_25810</name>
</gene>
<sequence length="45" mass="4977">MVYTQMLSPAGDHRTCPVSPYFQVLVTKLHFVRALSPLPIGGKYG</sequence>
<protein>
    <submittedName>
        <fullName evidence="1">Uncharacterized protein</fullName>
    </submittedName>
</protein>
<name>A0A2R5FJH2_NOSCO</name>
<accession>A0A2R5FJH2</accession>
<dbReference type="EMBL" id="BDUD01000001">
    <property type="protein sequence ID" value="GBG18916.1"/>
    <property type="molecule type" value="Genomic_DNA"/>
</dbReference>
<evidence type="ECO:0000313" key="2">
    <source>
        <dbReference type="Proteomes" id="UP000245124"/>
    </source>
</evidence>
<proteinExistence type="predicted"/>
<dbReference type="RefSeq" id="WP_181373995.1">
    <property type="nucleotide sequence ID" value="NZ_BDUD01000001.1"/>
</dbReference>
<reference evidence="1 2" key="1">
    <citation type="submission" date="2017-06" db="EMBL/GenBank/DDBJ databases">
        <title>Genome sequencing of cyanobaciteial culture collection at National Institute for Environmental Studies (NIES).</title>
        <authorList>
            <person name="Hirose Y."/>
            <person name="Shimura Y."/>
            <person name="Fujisawa T."/>
            <person name="Nakamura Y."/>
            <person name="Kawachi M."/>
        </authorList>
    </citation>
    <scope>NUCLEOTIDE SEQUENCE [LARGE SCALE GENOMIC DNA]</scope>
    <source>
        <strain evidence="1 2">NIES-4072</strain>
    </source>
</reference>
<dbReference type="AlphaFoldDB" id="A0A2R5FJH2"/>
<organism evidence="1 2">
    <name type="scientific">Nostoc commune NIES-4072</name>
    <dbReference type="NCBI Taxonomy" id="2005467"/>
    <lineage>
        <taxon>Bacteria</taxon>
        <taxon>Bacillati</taxon>
        <taxon>Cyanobacteriota</taxon>
        <taxon>Cyanophyceae</taxon>
        <taxon>Nostocales</taxon>
        <taxon>Nostocaceae</taxon>
        <taxon>Nostoc</taxon>
    </lineage>
</organism>
<comment type="caution">
    <text evidence="1">The sequence shown here is derived from an EMBL/GenBank/DDBJ whole genome shotgun (WGS) entry which is preliminary data.</text>
</comment>